<comment type="caution">
    <text evidence="1">The sequence shown here is derived from an EMBL/GenBank/DDBJ whole genome shotgun (WGS) entry which is preliminary data.</text>
</comment>
<reference evidence="1 2" key="1">
    <citation type="submission" date="2019-03" db="EMBL/GenBank/DDBJ databases">
        <title>Nematode-trapping fungi genome.</title>
        <authorList>
            <person name="Vidal-Diez De Ulzurrun G."/>
        </authorList>
    </citation>
    <scope>NUCLEOTIDE SEQUENCE [LARGE SCALE GENOMIC DNA]</scope>
    <source>
        <strain evidence="1 2">TWF154</strain>
    </source>
</reference>
<proteinExistence type="predicted"/>
<gene>
    <name evidence="1" type="ORF">EYR41_006090</name>
</gene>
<protein>
    <submittedName>
        <fullName evidence="1">Uncharacterized protein</fullName>
    </submittedName>
</protein>
<organism evidence="1 2">
    <name type="scientific">Orbilia oligospora</name>
    <name type="common">Nematode-trapping fungus</name>
    <name type="synonym">Arthrobotrys oligospora</name>
    <dbReference type="NCBI Taxonomy" id="2813651"/>
    <lineage>
        <taxon>Eukaryota</taxon>
        <taxon>Fungi</taxon>
        <taxon>Dikarya</taxon>
        <taxon>Ascomycota</taxon>
        <taxon>Pezizomycotina</taxon>
        <taxon>Orbiliomycetes</taxon>
        <taxon>Orbiliales</taxon>
        <taxon>Orbiliaceae</taxon>
        <taxon>Orbilia</taxon>
    </lineage>
</organism>
<dbReference type="Proteomes" id="UP000297595">
    <property type="component" value="Unassembled WGS sequence"/>
</dbReference>
<dbReference type="EMBL" id="SOZJ01000003">
    <property type="protein sequence ID" value="TGJ70104.1"/>
    <property type="molecule type" value="Genomic_DNA"/>
</dbReference>
<name>A0A8H2E646_ORBOL</name>
<evidence type="ECO:0000313" key="1">
    <source>
        <dbReference type="EMBL" id="TGJ70104.1"/>
    </source>
</evidence>
<accession>A0A8H2E646</accession>
<dbReference type="AlphaFoldDB" id="A0A8H2E646"/>
<evidence type="ECO:0000313" key="2">
    <source>
        <dbReference type="Proteomes" id="UP000297595"/>
    </source>
</evidence>
<sequence>MEPNIKYPIFIRNVFLNQNVGRGAEKLSKKEVLDFILFIGMCIDVDHVFTRTEILYKTLSADNIYKVLQREIYAKLHNQAFQKLNFEEQLRRLGLKERVVDMILFWSIAHGSEFQLSAVTLALFYLQTKMNQLLVNGYIPAAPTTRYQDMSGSFLYLVGPSEQIGVGMERRDLAALGVPPPSWFSPSETIVYFHTHEFRARCYRHWLSNIYPGIKFGILAFELPRPISKWVGVRRIQNEEERQLLLQDENPFSRDHALIGNISGLGEIMGFLHGSWHDLLSLRSGWVLDSGKNRNE</sequence>